<dbReference type="AlphaFoldDB" id="A0A077Z6Y5"/>
<dbReference type="EMBL" id="HG805951">
    <property type="protein sequence ID" value="CDW55388.1"/>
    <property type="molecule type" value="Genomic_DNA"/>
</dbReference>
<dbReference type="GO" id="GO:0003678">
    <property type="term" value="F:DNA helicase activity"/>
    <property type="evidence" value="ECO:0007669"/>
    <property type="project" value="InterPro"/>
</dbReference>
<evidence type="ECO:0000256" key="9">
    <source>
        <dbReference type="ARBA" id="ARBA00023125"/>
    </source>
</evidence>
<keyword evidence="15" id="KW-0418">Kinase</keyword>
<dbReference type="Pfam" id="PF03731">
    <property type="entry name" value="Ku_N"/>
    <property type="match status" value="1"/>
</dbReference>
<dbReference type="SUPFAM" id="SSF53300">
    <property type="entry name" value="vWA-like"/>
    <property type="match status" value="1"/>
</dbReference>
<accession>A0A077Z6Y5</accession>
<dbReference type="Proteomes" id="UP000030665">
    <property type="component" value="Unassembled WGS sequence"/>
</dbReference>
<keyword evidence="4" id="KW-0547">Nucleotide-binding</keyword>
<evidence type="ECO:0000256" key="1">
    <source>
        <dbReference type="ARBA" id="ARBA00004123"/>
    </source>
</evidence>
<dbReference type="PANTHER" id="PTHR12604">
    <property type="entry name" value="KU AUTOANTIGEN DNA HELICASE"/>
    <property type="match status" value="1"/>
</dbReference>
<dbReference type="CDD" id="cd00788">
    <property type="entry name" value="KU70"/>
    <property type="match status" value="1"/>
</dbReference>
<dbReference type="GO" id="GO:0016787">
    <property type="term" value="F:hydrolase activity"/>
    <property type="evidence" value="ECO:0007669"/>
    <property type="project" value="UniProtKB-KW"/>
</dbReference>
<dbReference type="SMART" id="SM00559">
    <property type="entry name" value="Ku78"/>
    <property type="match status" value="1"/>
</dbReference>
<dbReference type="InterPro" id="IPR005161">
    <property type="entry name" value="Ku_N"/>
</dbReference>
<dbReference type="OrthoDB" id="3249161at2759"/>
<evidence type="ECO:0000256" key="10">
    <source>
        <dbReference type="ARBA" id="ARBA00023172"/>
    </source>
</evidence>
<evidence type="ECO:0000256" key="13">
    <source>
        <dbReference type="ARBA" id="ARBA00065167"/>
    </source>
</evidence>
<dbReference type="Gene3D" id="4.10.970.10">
    <property type="entry name" value="Ku70, bridge and pillars"/>
    <property type="match status" value="1"/>
</dbReference>
<evidence type="ECO:0000256" key="11">
    <source>
        <dbReference type="ARBA" id="ARBA00023204"/>
    </source>
</evidence>
<comment type="subcellular location">
    <subcellularLocation>
        <location evidence="1">Nucleus</location>
    </subcellularLocation>
</comment>
<dbReference type="InterPro" id="IPR005160">
    <property type="entry name" value="Ku_C"/>
</dbReference>
<dbReference type="Gene3D" id="3.40.50.410">
    <property type="entry name" value="von Willebrand factor, type A domain"/>
    <property type="match status" value="1"/>
</dbReference>
<keyword evidence="5" id="KW-0227">DNA damage</keyword>
<keyword evidence="6" id="KW-0378">Hydrolase</keyword>
<evidence type="ECO:0000256" key="2">
    <source>
        <dbReference type="ARBA" id="ARBA00005240"/>
    </source>
</evidence>
<dbReference type="Gene3D" id="2.40.290.10">
    <property type="match status" value="1"/>
</dbReference>
<dbReference type="STRING" id="36087.A0A077Z6Y5"/>
<dbReference type="PIRSF" id="PIRSF003033">
    <property type="entry name" value="Ku70"/>
    <property type="match status" value="1"/>
</dbReference>
<protein>
    <recommendedName>
        <fullName evidence="3">ATP-dependent DNA helicase 2 subunit 1</fullName>
    </recommendedName>
</protein>
<dbReference type="Pfam" id="PF03730">
    <property type="entry name" value="Ku_C"/>
    <property type="match status" value="1"/>
</dbReference>
<gene>
    <name evidence="15" type="ORF">TTRE_0000366001</name>
</gene>
<keyword evidence="7" id="KW-0347">Helicase</keyword>
<dbReference type="InterPro" id="IPR027388">
    <property type="entry name" value="Ku70_bridge/pillars_dom_sf"/>
</dbReference>
<evidence type="ECO:0000313" key="15">
    <source>
        <dbReference type="EMBL" id="CDW55388.1"/>
    </source>
</evidence>
<dbReference type="GO" id="GO:0000723">
    <property type="term" value="P:telomere maintenance"/>
    <property type="evidence" value="ECO:0007669"/>
    <property type="project" value="InterPro"/>
</dbReference>
<keyword evidence="8" id="KW-0067">ATP-binding</keyword>
<keyword evidence="15" id="KW-0808">Transferase</keyword>
<dbReference type="GO" id="GO:0043564">
    <property type="term" value="C:Ku70:Ku80 complex"/>
    <property type="evidence" value="ECO:0007669"/>
    <property type="project" value="InterPro"/>
</dbReference>
<dbReference type="GO" id="GO:0042162">
    <property type="term" value="F:telomeric DNA binding"/>
    <property type="evidence" value="ECO:0007669"/>
    <property type="project" value="InterPro"/>
</dbReference>
<dbReference type="Pfam" id="PF02735">
    <property type="entry name" value="Ku"/>
    <property type="match status" value="1"/>
</dbReference>
<dbReference type="GO" id="GO:0006310">
    <property type="term" value="P:DNA recombination"/>
    <property type="evidence" value="ECO:0007669"/>
    <property type="project" value="UniProtKB-KW"/>
</dbReference>
<dbReference type="InterPro" id="IPR006165">
    <property type="entry name" value="Ku70"/>
</dbReference>
<dbReference type="InterPro" id="IPR047087">
    <property type="entry name" value="KU70_core_dom"/>
</dbReference>
<dbReference type="InterPro" id="IPR016194">
    <property type="entry name" value="SPOC-like_C_dom_sf"/>
</dbReference>
<evidence type="ECO:0000259" key="14">
    <source>
        <dbReference type="SMART" id="SM00559"/>
    </source>
</evidence>
<evidence type="ECO:0000256" key="8">
    <source>
        <dbReference type="ARBA" id="ARBA00022840"/>
    </source>
</evidence>
<dbReference type="InterPro" id="IPR036361">
    <property type="entry name" value="SAP_dom_sf"/>
</dbReference>
<sequence length="532" mass="60457">MDRDVWNFTLEPESEEGDVEQEKMGNEHGFLSIYVLHQLGLPDAGKVKELERLAQDCANIENAYGSGKASIEEVFWLCSMVFGKCRFRRRYSSVFLFTDCDEPQGGDTNAKKRGIQRIRDLKEKSVHVDLQPVGDSHFDYDKFYRVIFDDDEIPDDAPKATEDSDELFNRVIVNYDRKWRTFTSVDFQIIPGFEIAVSFYSTVSVATMPSAIKLDGRTNNMVTVATNFFDPATGEKLYRFEVCKYQTYAGRRIAMSFQEVDQIAHFCRPGMVLLGFLPSSRLKAHHFIRNALFMCPDETVTKGSTVFFMALLTKCLERKMMAICRLTARQNTSPRLVALLPQAETYDATGVQMDSPGFHVIFLPYADDLRDLGSIKNIKRETADDNDKLVQSMKQFVNKFSPSRSIGEIHNPALQKHRNVIEAFVLDREQVETVEDETLPNNEHIDKTYGSLLASFNQLMNVEDVSDKRKGKRKADDEASSIDLRTEAKNGLLGKRTIATLRNACAINGVPLYGGQMRKAEIIEAICNFYNV</sequence>
<dbReference type="GO" id="GO:0006303">
    <property type="term" value="P:double-strand break repair via nonhomologous end joining"/>
    <property type="evidence" value="ECO:0007669"/>
    <property type="project" value="InterPro"/>
</dbReference>
<name>A0A077Z6Y5_TRITR</name>
<dbReference type="InterPro" id="IPR036465">
    <property type="entry name" value="vWFA_dom_sf"/>
</dbReference>
<keyword evidence="11" id="KW-0234">DNA repair</keyword>
<comment type="similarity">
    <text evidence="2">Belongs to the ku70 family.</text>
</comment>
<dbReference type="InterPro" id="IPR006164">
    <property type="entry name" value="DNA_bd_Ku70/Ku80"/>
</dbReference>
<dbReference type="Gene3D" id="1.10.720.30">
    <property type="entry name" value="SAP domain"/>
    <property type="match status" value="1"/>
</dbReference>
<keyword evidence="16" id="KW-1185">Reference proteome</keyword>
<dbReference type="NCBIfam" id="TIGR00578">
    <property type="entry name" value="ku70"/>
    <property type="match status" value="1"/>
</dbReference>
<evidence type="ECO:0000256" key="6">
    <source>
        <dbReference type="ARBA" id="ARBA00022801"/>
    </source>
</evidence>
<proteinExistence type="inferred from homology"/>
<evidence type="ECO:0000256" key="5">
    <source>
        <dbReference type="ARBA" id="ARBA00022763"/>
    </source>
</evidence>
<evidence type="ECO:0000256" key="7">
    <source>
        <dbReference type="ARBA" id="ARBA00022806"/>
    </source>
</evidence>
<evidence type="ECO:0000313" key="16">
    <source>
        <dbReference type="Proteomes" id="UP000030665"/>
    </source>
</evidence>
<dbReference type="PANTHER" id="PTHR12604:SF2">
    <property type="entry name" value="X-RAY REPAIR CROSS-COMPLEMENTING PROTEIN 6"/>
    <property type="match status" value="1"/>
</dbReference>
<keyword evidence="12" id="KW-0539">Nucleus</keyword>
<evidence type="ECO:0000256" key="12">
    <source>
        <dbReference type="ARBA" id="ARBA00023242"/>
    </source>
</evidence>
<feature type="domain" description="Ku" evidence="14">
    <location>
        <begin position="234"/>
        <end position="380"/>
    </location>
</feature>
<dbReference type="GO" id="GO:0005524">
    <property type="term" value="F:ATP binding"/>
    <property type="evidence" value="ECO:0007669"/>
    <property type="project" value="UniProtKB-KW"/>
</dbReference>
<evidence type="ECO:0000256" key="4">
    <source>
        <dbReference type="ARBA" id="ARBA00022741"/>
    </source>
</evidence>
<dbReference type="GO" id="GO:0003690">
    <property type="term" value="F:double-stranded DNA binding"/>
    <property type="evidence" value="ECO:0007669"/>
    <property type="project" value="TreeGrafter"/>
</dbReference>
<keyword evidence="10" id="KW-0233">DNA recombination</keyword>
<keyword evidence="9 15" id="KW-0238">DNA-binding</keyword>
<reference evidence="15" key="2">
    <citation type="submission" date="2014-03" db="EMBL/GenBank/DDBJ databases">
        <title>The whipworm genome and dual-species transcriptomics of an intimate host-pathogen interaction.</title>
        <authorList>
            <person name="Foth B.J."/>
            <person name="Tsai I.J."/>
            <person name="Reid A.J."/>
            <person name="Bancroft A.J."/>
            <person name="Nichol S."/>
            <person name="Tracey A."/>
            <person name="Holroyd N."/>
            <person name="Cotton J.A."/>
            <person name="Stanley E.J."/>
            <person name="Zarowiecki M."/>
            <person name="Liu J.Z."/>
            <person name="Huckvale T."/>
            <person name="Cooper P.J."/>
            <person name="Grencis R.K."/>
            <person name="Berriman M."/>
        </authorList>
    </citation>
    <scope>NUCLEOTIDE SEQUENCE [LARGE SCALE GENOMIC DNA]</scope>
</reference>
<evidence type="ECO:0000256" key="3">
    <source>
        <dbReference type="ARBA" id="ARBA00014630"/>
    </source>
</evidence>
<reference evidence="15" key="1">
    <citation type="submission" date="2014-01" db="EMBL/GenBank/DDBJ databases">
        <authorList>
            <person name="Aslett M."/>
        </authorList>
    </citation>
    <scope>NUCLEOTIDE SEQUENCE</scope>
</reference>
<organism evidence="15 16">
    <name type="scientific">Trichuris trichiura</name>
    <name type="common">Whipworm</name>
    <name type="synonym">Trichocephalus trichiurus</name>
    <dbReference type="NCBI Taxonomy" id="36087"/>
    <lineage>
        <taxon>Eukaryota</taxon>
        <taxon>Metazoa</taxon>
        <taxon>Ecdysozoa</taxon>
        <taxon>Nematoda</taxon>
        <taxon>Enoplea</taxon>
        <taxon>Dorylaimia</taxon>
        <taxon>Trichinellida</taxon>
        <taxon>Trichuridae</taxon>
        <taxon>Trichuris</taxon>
    </lineage>
</organism>
<comment type="subunit">
    <text evidence="13">Heterodimer of a 70 kDa and a 80 kDa subunit.</text>
</comment>
<dbReference type="Gene3D" id="1.10.1600.10">
    <property type="match status" value="1"/>
</dbReference>
<dbReference type="GO" id="GO:0016301">
    <property type="term" value="F:kinase activity"/>
    <property type="evidence" value="ECO:0007669"/>
    <property type="project" value="UniProtKB-KW"/>
</dbReference>
<dbReference type="SUPFAM" id="SSF100939">
    <property type="entry name" value="SPOC domain-like"/>
    <property type="match status" value="1"/>
</dbReference>
<dbReference type="GO" id="GO:0003684">
    <property type="term" value="F:damaged DNA binding"/>
    <property type="evidence" value="ECO:0007669"/>
    <property type="project" value="InterPro"/>
</dbReference>
<dbReference type="FunFam" id="2.40.290.10:FF:000001">
    <property type="entry name" value="X-ray repair cross complementing 6"/>
    <property type="match status" value="1"/>
</dbReference>